<proteinExistence type="predicted"/>
<organism evidence="1 2">
    <name type="scientific">Oculimacula yallundae</name>
    <dbReference type="NCBI Taxonomy" id="86028"/>
    <lineage>
        <taxon>Eukaryota</taxon>
        <taxon>Fungi</taxon>
        <taxon>Dikarya</taxon>
        <taxon>Ascomycota</taxon>
        <taxon>Pezizomycotina</taxon>
        <taxon>Leotiomycetes</taxon>
        <taxon>Helotiales</taxon>
        <taxon>Ploettnerulaceae</taxon>
        <taxon>Oculimacula</taxon>
    </lineage>
</organism>
<comment type="caution">
    <text evidence="1">The sequence shown here is derived from an EMBL/GenBank/DDBJ whole genome shotgun (WGS) entry which is preliminary data.</text>
</comment>
<evidence type="ECO:0000313" key="1">
    <source>
        <dbReference type="EMBL" id="KAL2064712.1"/>
    </source>
</evidence>
<protein>
    <submittedName>
        <fullName evidence="1">Uncharacterized protein</fullName>
    </submittedName>
</protein>
<keyword evidence="2" id="KW-1185">Reference proteome</keyword>
<dbReference type="EMBL" id="JAZHXI010000013">
    <property type="protein sequence ID" value="KAL2064712.1"/>
    <property type="molecule type" value="Genomic_DNA"/>
</dbReference>
<accession>A0ABR4C5D5</accession>
<sequence length="13" mass="1469">MAYGGPWQTITFP</sequence>
<dbReference type="Proteomes" id="UP001595075">
    <property type="component" value="Unassembled WGS sequence"/>
</dbReference>
<name>A0ABR4C5D5_9HELO</name>
<reference evidence="1 2" key="1">
    <citation type="journal article" date="2024" name="Commun. Biol.">
        <title>Comparative genomic analysis of thermophilic fungi reveals convergent evolutionary adaptations and gene losses.</title>
        <authorList>
            <person name="Steindorff A.S."/>
            <person name="Aguilar-Pontes M.V."/>
            <person name="Robinson A.J."/>
            <person name="Andreopoulos B."/>
            <person name="LaButti K."/>
            <person name="Kuo A."/>
            <person name="Mondo S."/>
            <person name="Riley R."/>
            <person name="Otillar R."/>
            <person name="Haridas S."/>
            <person name="Lipzen A."/>
            <person name="Grimwood J."/>
            <person name="Schmutz J."/>
            <person name="Clum A."/>
            <person name="Reid I.D."/>
            <person name="Moisan M.C."/>
            <person name="Butler G."/>
            <person name="Nguyen T.T.M."/>
            <person name="Dewar K."/>
            <person name="Conant G."/>
            <person name="Drula E."/>
            <person name="Henrissat B."/>
            <person name="Hansel C."/>
            <person name="Singer S."/>
            <person name="Hutchinson M.I."/>
            <person name="de Vries R.P."/>
            <person name="Natvig D.O."/>
            <person name="Powell A.J."/>
            <person name="Tsang A."/>
            <person name="Grigoriev I.V."/>
        </authorList>
    </citation>
    <scope>NUCLEOTIDE SEQUENCE [LARGE SCALE GENOMIC DNA]</scope>
    <source>
        <strain evidence="1 2">CBS 494.80</strain>
    </source>
</reference>
<evidence type="ECO:0000313" key="2">
    <source>
        <dbReference type="Proteomes" id="UP001595075"/>
    </source>
</evidence>
<gene>
    <name evidence="1" type="ORF">VTL71DRAFT_3850</name>
</gene>